<dbReference type="EMBL" id="PJQM01007614">
    <property type="protein sequence ID" value="RCH77931.1"/>
    <property type="molecule type" value="Genomic_DNA"/>
</dbReference>
<feature type="non-terminal residue" evidence="1">
    <location>
        <position position="162"/>
    </location>
</feature>
<protein>
    <submittedName>
        <fullName evidence="1">Uncharacterized protein</fullName>
    </submittedName>
</protein>
<comment type="caution">
    <text evidence="1">The sequence shown here is derived from an EMBL/GenBank/DDBJ whole genome shotgun (WGS) entry which is preliminary data.</text>
</comment>
<dbReference type="Proteomes" id="UP000253551">
    <property type="component" value="Unassembled WGS sequence"/>
</dbReference>
<dbReference type="OrthoDB" id="660555at2759"/>
<gene>
    <name evidence="1" type="ORF">CU098_002479</name>
</gene>
<accession>A0A367IK77</accession>
<dbReference type="STRING" id="4846.A0A367IK77"/>
<name>A0A367IK77_RHIST</name>
<keyword evidence="2" id="KW-1185">Reference proteome</keyword>
<reference evidence="1 2" key="1">
    <citation type="journal article" date="2018" name="G3 (Bethesda)">
        <title>Phylogenetic and Phylogenomic Definition of Rhizopus Species.</title>
        <authorList>
            <person name="Gryganskyi A.P."/>
            <person name="Golan J."/>
            <person name="Dolatabadi S."/>
            <person name="Mondo S."/>
            <person name="Robb S."/>
            <person name="Idnurm A."/>
            <person name="Muszewska A."/>
            <person name="Steczkiewicz K."/>
            <person name="Masonjones S."/>
            <person name="Liao H.L."/>
            <person name="Gajdeczka M.T."/>
            <person name="Anike F."/>
            <person name="Vuek A."/>
            <person name="Anishchenko I.M."/>
            <person name="Voigt K."/>
            <person name="de Hoog G.S."/>
            <person name="Smith M.E."/>
            <person name="Heitman J."/>
            <person name="Vilgalys R."/>
            <person name="Stajich J.E."/>
        </authorList>
    </citation>
    <scope>NUCLEOTIDE SEQUENCE [LARGE SCALE GENOMIC DNA]</scope>
    <source>
        <strain evidence="1 2">LSU 92-RS-03</strain>
    </source>
</reference>
<evidence type="ECO:0000313" key="1">
    <source>
        <dbReference type="EMBL" id="RCH77931.1"/>
    </source>
</evidence>
<organism evidence="1 2">
    <name type="scientific">Rhizopus stolonifer</name>
    <name type="common">Rhizopus nigricans</name>
    <dbReference type="NCBI Taxonomy" id="4846"/>
    <lineage>
        <taxon>Eukaryota</taxon>
        <taxon>Fungi</taxon>
        <taxon>Fungi incertae sedis</taxon>
        <taxon>Mucoromycota</taxon>
        <taxon>Mucoromycotina</taxon>
        <taxon>Mucoromycetes</taxon>
        <taxon>Mucorales</taxon>
        <taxon>Mucorineae</taxon>
        <taxon>Rhizopodaceae</taxon>
        <taxon>Rhizopus</taxon>
    </lineage>
</organism>
<dbReference type="AlphaFoldDB" id="A0A367IK77"/>
<proteinExistence type="predicted"/>
<evidence type="ECO:0000313" key="2">
    <source>
        <dbReference type="Proteomes" id="UP000253551"/>
    </source>
</evidence>
<sequence>MPPHSFPITFEEIEAKEWASSTVKKILTEVSPVSFESKDLQVIEKEPERKSKKRRSLKRVSTLRRSFSFLEGSLFRSHHEQRKKSRSLSTDYQLLYPAPKESISSRIRPSWPMDRTKTITTPDLIGTHYLNKVSSKERKGIAIWKSTYAAYMAEPPLSLNYK</sequence>